<evidence type="ECO:0000313" key="2">
    <source>
        <dbReference type="Proteomes" id="UP000499080"/>
    </source>
</evidence>
<organism evidence="1 2">
    <name type="scientific">Araneus ventricosus</name>
    <name type="common">Orbweaver spider</name>
    <name type="synonym">Epeira ventricosa</name>
    <dbReference type="NCBI Taxonomy" id="182803"/>
    <lineage>
        <taxon>Eukaryota</taxon>
        <taxon>Metazoa</taxon>
        <taxon>Ecdysozoa</taxon>
        <taxon>Arthropoda</taxon>
        <taxon>Chelicerata</taxon>
        <taxon>Arachnida</taxon>
        <taxon>Araneae</taxon>
        <taxon>Araneomorphae</taxon>
        <taxon>Entelegynae</taxon>
        <taxon>Araneoidea</taxon>
        <taxon>Araneidae</taxon>
        <taxon>Araneus</taxon>
    </lineage>
</organism>
<sequence length="100" mass="10620">MKGTLINSWPSTVDVVISKTGLSPALLRHPGHLNDSFCNSSSTEAGVLIAYHQNTARPIPKEVRIITGRGIQRPSITIPQGKRVPAYLSGGHSSVYSGGL</sequence>
<comment type="caution">
    <text evidence="1">The sequence shown here is derived from an EMBL/GenBank/DDBJ whole genome shotgun (WGS) entry which is preliminary data.</text>
</comment>
<protein>
    <submittedName>
        <fullName evidence="1">Uncharacterized protein</fullName>
    </submittedName>
</protein>
<proteinExistence type="predicted"/>
<evidence type="ECO:0000313" key="1">
    <source>
        <dbReference type="EMBL" id="GBL78491.1"/>
    </source>
</evidence>
<gene>
    <name evidence="1" type="ORF">AVEN_42975_1</name>
</gene>
<accession>A0A4Y2AF60</accession>
<dbReference type="EMBL" id="BGPR01000015">
    <property type="protein sequence ID" value="GBL78491.1"/>
    <property type="molecule type" value="Genomic_DNA"/>
</dbReference>
<reference evidence="1 2" key="1">
    <citation type="journal article" date="2019" name="Sci. Rep.">
        <title>Orb-weaving spider Araneus ventricosus genome elucidates the spidroin gene catalogue.</title>
        <authorList>
            <person name="Kono N."/>
            <person name="Nakamura H."/>
            <person name="Ohtoshi R."/>
            <person name="Moran D.A.P."/>
            <person name="Shinohara A."/>
            <person name="Yoshida Y."/>
            <person name="Fujiwara M."/>
            <person name="Mori M."/>
            <person name="Tomita M."/>
            <person name="Arakawa K."/>
        </authorList>
    </citation>
    <scope>NUCLEOTIDE SEQUENCE [LARGE SCALE GENOMIC DNA]</scope>
</reference>
<keyword evidence="2" id="KW-1185">Reference proteome</keyword>
<dbReference type="Proteomes" id="UP000499080">
    <property type="component" value="Unassembled WGS sequence"/>
</dbReference>
<dbReference type="AlphaFoldDB" id="A0A4Y2AF60"/>
<name>A0A4Y2AF60_ARAVE</name>